<feature type="compositionally biased region" description="Low complexity" evidence="3">
    <location>
        <begin position="728"/>
        <end position="741"/>
    </location>
</feature>
<dbReference type="EMBL" id="HBUF01017197">
    <property type="protein sequence ID" value="CAG6610136.1"/>
    <property type="molecule type" value="Transcribed_RNA"/>
</dbReference>
<dbReference type="GO" id="GO:0030422">
    <property type="term" value="P:siRNA processing"/>
    <property type="evidence" value="ECO:0007669"/>
    <property type="project" value="TreeGrafter"/>
</dbReference>
<feature type="region of interest" description="Disordered" evidence="3">
    <location>
        <begin position="647"/>
        <end position="687"/>
    </location>
</feature>
<feature type="domain" description="DRBM" evidence="4">
    <location>
        <begin position="440"/>
        <end position="512"/>
    </location>
</feature>
<dbReference type="InterPro" id="IPR014720">
    <property type="entry name" value="dsRBD_dom"/>
</dbReference>
<dbReference type="GO" id="GO:0070578">
    <property type="term" value="C:RISC-loading complex"/>
    <property type="evidence" value="ECO:0007669"/>
    <property type="project" value="TreeGrafter"/>
</dbReference>
<dbReference type="AlphaFoldDB" id="A0A8D8LR78"/>
<dbReference type="GO" id="GO:0035197">
    <property type="term" value="F:siRNA binding"/>
    <property type="evidence" value="ECO:0007669"/>
    <property type="project" value="TreeGrafter"/>
</dbReference>
<dbReference type="EMBL" id="HBUF01370499">
    <property type="protein sequence ID" value="CAG6725932.1"/>
    <property type="molecule type" value="Transcribed_RNA"/>
</dbReference>
<sequence length="922" mass="104512">MKTSVSLLEEYMVNQDEELIYVASEDIDPTSKRSVFSFELSLYGGVYVARGSGPSKKIAKQETAKNMLLKLAKDRSNVQALLDKNKMGPTRCEDLKQLLEPRDNSSTWRKGPAIKTPASILEEYLVDPANYLYSKIVGKSPSSTISFHCTLDLFDGKYHAEATALTKQEAKQLTAKNMLVQLSREKQRLRTLLELSEDLGDDYISRLLQDKDDTMSDESRKVKITTERSSEGSNEAQSPCQACSNKGETVERKITDNNHLVTDRKRELSAARDRSTYTPSNNEEIPMESKRTEKDSEENSETVLLDKKSSQGVGSSMKTPVTLLQEYLVQLQDSKYLPKYIFSKDKSNPSWFHCKMELCNGKYSAEATGMTKQHTKHKTANNMLIQLSKDRPVVKHLLKMNKFHEQEDDDVMNDIENKDTATSPSDVLEMSNNLEPVMKTPVSLLQEYLIRLNCRLNYVSSDLPTKPSEPKEYQYELTVNLFNKKFYTKASAQSKKLAKHETAKNMLLKISEVSAELREILEQNDYYEKMEKVCSLNKNNIVKNNPIFQLQTYCRYHNFSIPEYTLIEESGKVFTMKCQVEYMIEEGTGTKIQAAKHDSAAKMLIRLQDELKRIEQSEKSPQKEERIEIRFSDVDLEFQEMFDETFGKAESNHSSSADAINKDRSFSVKDSNNACEKSDDSNVQVDEERGYYRTQIRKPAMIESVEIQSDVLRNKSDQSKIISKETSESNSTSTQSTASSSISPISCEISSNLKVSSDADISKVSSKADDDIPKVAIMEVELDNVKIVHGGKTKSADTVKSHLSKYKNSLVSLDLNHIIKQVKVNKGFADDDDKGFFLYLEKASVEDLRCIVDVLKCDKDIIIDVIHFRTSTCDVEEFVTNCKLRANNEPSPLSFKSTASDKNESERKALVSLLKYLSTIKA</sequence>
<name>A0A8D8LR78_9HEMI</name>
<reference evidence="5" key="1">
    <citation type="submission" date="2021-05" db="EMBL/GenBank/DDBJ databases">
        <authorList>
            <person name="Alioto T."/>
            <person name="Alioto T."/>
            <person name="Gomez Garrido J."/>
        </authorList>
    </citation>
    <scope>NUCLEOTIDE SEQUENCE</scope>
</reference>
<dbReference type="GO" id="GO:0016442">
    <property type="term" value="C:RISC complex"/>
    <property type="evidence" value="ECO:0007669"/>
    <property type="project" value="TreeGrafter"/>
</dbReference>
<dbReference type="SUPFAM" id="SSF54768">
    <property type="entry name" value="dsRNA-binding domain-like"/>
    <property type="match status" value="5"/>
</dbReference>
<dbReference type="InterPro" id="IPR051247">
    <property type="entry name" value="RLC_Component"/>
</dbReference>
<evidence type="ECO:0000256" key="3">
    <source>
        <dbReference type="SAM" id="MobiDB-lite"/>
    </source>
</evidence>
<dbReference type="SMART" id="SM00358">
    <property type="entry name" value="DSRM"/>
    <property type="match status" value="5"/>
</dbReference>
<feature type="compositionally biased region" description="Basic and acidic residues" evidence="3">
    <location>
        <begin position="718"/>
        <end position="727"/>
    </location>
</feature>
<feature type="domain" description="DRBM" evidence="4">
    <location>
        <begin position="545"/>
        <end position="609"/>
    </location>
</feature>
<dbReference type="PANTHER" id="PTHR46205">
    <property type="entry name" value="LOQUACIOUS, ISOFORM B"/>
    <property type="match status" value="1"/>
</dbReference>
<dbReference type="Pfam" id="PF00035">
    <property type="entry name" value="dsrm"/>
    <property type="match status" value="4"/>
</dbReference>
<evidence type="ECO:0000256" key="2">
    <source>
        <dbReference type="PROSITE-ProRule" id="PRU00266"/>
    </source>
</evidence>
<dbReference type="GO" id="GO:0070920">
    <property type="term" value="P:regulation of regulatory ncRNA processing"/>
    <property type="evidence" value="ECO:0007669"/>
    <property type="project" value="TreeGrafter"/>
</dbReference>
<feature type="compositionally biased region" description="Basic and acidic residues" evidence="3">
    <location>
        <begin position="676"/>
        <end position="687"/>
    </location>
</feature>
<dbReference type="EMBL" id="HBUF01017198">
    <property type="protein sequence ID" value="CAG6610137.1"/>
    <property type="molecule type" value="Transcribed_RNA"/>
</dbReference>
<dbReference type="GO" id="GO:0003725">
    <property type="term" value="F:double-stranded RNA binding"/>
    <property type="evidence" value="ECO:0007669"/>
    <property type="project" value="TreeGrafter"/>
</dbReference>
<feature type="region of interest" description="Disordered" evidence="3">
    <location>
        <begin position="718"/>
        <end position="741"/>
    </location>
</feature>
<evidence type="ECO:0000256" key="1">
    <source>
        <dbReference type="ARBA" id="ARBA00022884"/>
    </source>
</evidence>
<dbReference type="PROSITE" id="PS50137">
    <property type="entry name" value="DS_RBD"/>
    <property type="match status" value="5"/>
</dbReference>
<dbReference type="CDD" id="cd00048">
    <property type="entry name" value="DSRM_SF"/>
    <property type="match status" value="1"/>
</dbReference>
<evidence type="ECO:0000313" key="5">
    <source>
        <dbReference type="EMBL" id="CAG6610137.1"/>
    </source>
</evidence>
<accession>A0A8D8LR78</accession>
<feature type="domain" description="DRBM" evidence="4">
    <location>
        <begin position="319"/>
        <end position="389"/>
    </location>
</feature>
<feature type="domain" description="DRBM" evidence="4">
    <location>
        <begin position="116"/>
        <end position="184"/>
    </location>
</feature>
<keyword evidence="1 2" id="KW-0694">RNA-binding</keyword>
<feature type="compositionally biased region" description="Basic and acidic residues" evidence="3">
    <location>
        <begin position="248"/>
        <end position="275"/>
    </location>
</feature>
<feature type="region of interest" description="Disordered" evidence="3">
    <location>
        <begin position="214"/>
        <end position="301"/>
    </location>
</feature>
<feature type="domain" description="DRBM" evidence="4">
    <location>
        <begin position="3"/>
        <end position="73"/>
    </location>
</feature>
<dbReference type="PANTHER" id="PTHR46205:SF3">
    <property type="entry name" value="LOQUACIOUS, ISOFORM B"/>
    <property type="match status" value="1"/>
</dbReference>
<feature type="compositionally biased region" description="Basic and acidic residues" evidence="3">
    <location>
        <begin position="214"/>
        <end position="230"/>
    </location>
</feature>
<feature type="compositionally biased region" description="Polar residues" evidence="3">
    <location>
        <begin position="231"/>
        <end position="247"/>
    </location>
</feature>
<dbReference type="GO" id="GO:0005634">
    <property type="term" value="C:nucleus"/>
    <property type="evidence" value="ECO:0007669"/>
    <property type="project" value="TreeGrafter"/>
</dbReference>
<proteinExistence type="predicted"/>
<evidence type="ECO:0000259" key="4">
    <source>
        <dbReference type="PROSITE" id="PS50137"/>
    </source>
</evidence>
<protein>
    <submittedName>
        <fullName evidence="5">RISC-loading complex subunit tarbp2</fullName>
    </submittedName>
</protein>
<dbReference type="Gene3D" id="3.30.160.20">
    <property type="match status" value="5"/>
</dbReference>
<organism evidence="5">
    <name type="scientific">Cacopsylla melanoneura</name>
    <dbReference type="NCBI Taxonomy" id="428564"/>
    <lineage>
        <taxon>Eukaryota</taxon>
        <taxon>Metazoa</taxon>
        <taxon>Ecdysozoa</taxon>
        <taxon>Arthropoda</taxon>
        <taxon>Hexapoda</taxon>
        <taxon>Insecta</taxon>
        <taxon>Pterygota</taxon>
        <taxon>Neoptera</taxon>
        <taxon>Paraneoptera</taxon>
        <taxon>Hemiptera</taxon>
        <taxon>Sternorrhyncha</taxon>
        <taxon>Psylloidea</taxon>
        <taxon>Psyllidae</taxon>
        <taxon>Psyllinae</taxon>
        <taxon>Cacopsylla</taxon>
    </lineage>
</organism>
<dbReference type="GO" id="GO:0005737">
    <property type="term" value="C:cytoplasm"/>
    <property type="evidence" value="ECO:0007669"/>
    <property type="project" value="TreeGrafter"/>
</dbReference>